<evidence type="ECO:0000313" key="3">
    <source>
        <dbReference type="Proteomes" id="UP001187315"/>
    </source>
</evidence>
<proteinExistence type="predicted"/>
<gene>
    <name evidence="2" type="ORF">Q7C36_011031</name>
</gene>
<keyword evidence="1" id="KW-1133">Transmembrane helix</keyword>
<evidence type="ECO:0000256" key="1">
    <source>
        <dbReference type="SAM" id="Phobius"/>
    </source>
</evidence>
<sequence>MTTDIYLTVKGAPTRPSSSTLEITTTSPHSRPDSLPYIPVAVVTVIFLHIIVAVVYCTPRKKVSGTVNYSRADGDGTVSLQ</sequence>
<keyword evidence="1" id="KW-0472">Membrane</keyword>
<comment type="caution">
    <text evidence="2">The sequence shown here is derived from an EMBL/GenBank/DDBJ whole genome shotgun (WGS) entry which is preliminary data.</text>
</comment>
<dbReference type="EMBL" id="JAVHJS010000010">
    <property type="protein sequence ID" value="KAK2846177.1"/>
    <property type="molecule type" value="Genomic_DNA"/>
</dbReference>
<reference evidence="2" key="1">
    <citation type="submission" date="2023-08" db="EMBL/GenBank/DDBJ databases">
        <title>Pelteobagrus vachellii genome.</title>
        <authorList>
            <person name="Liu H."/>
        </authorList>
    </citation>
    <scope>NUCLEOTIDE SEQUENCE</scope>
    <source>
        <strain evidence="2">PRFRI_2022a</strain>
        <tissue evidence="2">Muscle</tissue>
    </source>
</reference>
<protein>
    <submittedName>
        <fullName evidence="2">Uncharacterized protein</fullName>
    </submittedName>
</protein>
<feature type="transmembrane region" description="Helical" evidence="1">
    <location>
        <begin position="37"/>
        <end position="57"/>
    </location>
</feature>
<evidence type="ECO:0000313" key="2">
    <source>
        <dbReference type="EMBL" id="KAK2846177.1"/>
    </source>
</evidence>
<accession>A0AA88MVS8</accession>
<name>A0AA88MVS8_TACVA</name>
<keyword evidence="1" id="KW-0812">Transmembrane</keyword>
<dbReference type="AlphaFoldDB" id="A0AA88MVS8"/>
<organism evidence="2 3">
    <name type="scientific">Tachysurus vachellii</name>
    <name type="common">Darkbarbel catfish</name>
    <name type="synonym">Pelteobagrus vachellii</name>
    <dbReference type="NCBI Taxonomy" id="175792"/>
    <lineage>
        <taxon>Eukaryota</taxon>
        <taxon>Metazoa</taxon>
        <taxon>Chordata</taxon>
        <taxon>Craniata</taxon>
        <taxon>Vertebrata</taxon>
        <taxon>Euteleostomi</taxon>
        <taxon>Actinopterygii</taxon>
        <taxon>Neopterygii</taxon>
        <taxon>Teleostei</taxon>
        <taxon>Ostariophysi</taxon>
        <taxon>Siluriformes</taxon>
        <taxon>Bagridae</taxon>
        <taxon>Tachysurus</taxon>
    </lineage>
</organism>
<dbReference type="Proteomes" id="UP001187315">
    <property type="component" value="Unassembled WGS sequence"/>
</dbReference>
<keyword evidence="3" id="KW-1185">Reference proteome</keyword>